<name>A0A8I3A5S6_9AGAM</name>
<sequence length="206" mass="23112">MERLRQTFENTMHTHLAEIQMSNNTLAKTLEQREHEMHMKTLEMEEQMQQEIEKLKAEREREMAAMEQRYATQPDHQQSSQGVRFATPPHAHVSTPSLETISRIKKSRGVSRRTQLFGVIAPNPSSTTSSHIPHSNPPSPAVPTHPTLSPPLHNGGKDNHSGPQGHAPPVNPSAMAEVVGKAVEAALRNLLYQKNVLEPNKRSPRR</sequence>
<protein>
    <submittedName>
        <fullName evidence="3">Uncharacterized protein</fullName>
    </submittedName>
</protein>
<gene>
    <name evidence="3" type="ORF">JVT61DRAFT_7137</name>
</gene>
<feature type="compositionally biased region" description="Low complexity" evidence="2">
    <location>
        <begin position="122"/>
        <end position="134"/>
    </location>
</feature>
<keyword evidence="1" id="KW-0175">Coiled coil</keyword>
<evidence type="ECO:0000313" key="4">
    <source>
        <dbReference type="Proteomes" id="UP000683000"/>
    </source>
</evidence>
<dbReference type="AlphaFoldDB" id="A0A8I3A5S6"/>
<accession>A0A8I3A5S6</accession>
<organism evidence="3 4">
    <name type="scientific">Boletus reticuloceps</name>
    <dbReference type="NCBI Taxonomy" id="495285"/>
    <lineage>
        <taxon>Eukaryota</taxon>
        <taxon>Fungi</taxon>
        <taxon>Dikarya</taxon>
        <taxon>Basidiomycota</taxon>
        <taxon>Agaricomycotina</taxon>
        <taxon>Agaricomycetes</taxon>
        <taxon>Agaricomycetidae</taxon>
        <taxon>Boletales</taxon>
        <taxon>Boletineae</taxon>
        <taxon>Boletaceae</taxon>
        <taxon>Boletoideae</taxon>
        <taxon>Boletus</taxon>
    </lineage>
</organism>
<feature type="compositionally biased region" description="Polar residues" evidence="2">
    <location>
        <begin position="72"/>
        <end position="82"/>
    </location>
</feature>
<evidence type="ECO:0000256" key="2">
    <source>
        <dbReference type="SAM" id="MobiDB-lite"/>
    </source>
</evidence>
<dbReference type="EMBL" id="JAGFBS010000025">
    <property type="protein sequence ID" value="KAG6372743.1"/>
    <property type="molecule type" value="Genomic_DNA"/>
</dbReference>
<proteinExistence type="predicted"/>
<feature type="coiled-coil region" evidence="1">
    <location>
        <begin position="38"/>
        <end position="69"/>
    </location>
</feature>
<keyword evidence="4" id="KW-1185">Reference proteome</keyword>
<evidence type="ECO:0000313" key="3">
    <source>
        <dbReference type="EMBL" id="KAG6372743.1"/>
    </source>
</evidence>
<feature type="region of interest" description="Disordered" evidence="2">
    <location>
        <begin position="72"/>
        <end position="175"/>
    </location>
</feature>
<evidence type="ECO:0000256" key="1">
    <source>
        <dbReference type="SAM" id="Coils"/>
    </source>
</evidence>
<comment type="caution">
    <text evidence="3">The sequence shown here is derived from an EMBL/GenBank/DDBJ whole genome shotgun (WGS) entry which is preliminary data.</text>
</comment>
<reference evidence="3" key="1">
    <citation type="submission" date="2021-03" db="EMBL/GenBank/DDBJ databases">
        <title>Evolutionary innovations through gain and loss of genes in the ectomycorrhizal Boletales.</title>
        <authorList>
            <person name="Wu G."/>
            <person name="Miyauchi S."/>
            <person name="Morin E."/>
            <person name="Yang Z.-L."/>
            <person name="Xu J."/>
            <person name="Martin F.M."/>
        </authorList>
    </citation>
    <scope>NUCLEOTIDE SEQUENCE</scope>
    <source>
        <strain evidence="3">BR01</strain>
    </source>
</reference>
<dbReference type="Proteomes" id="UP000683000">
    <property type="component" value="Unassembled WGS sequence"/>
</dbReference>